<dbReference type="RefSeq" id="XP_044567015.1">
    <property type="nucleotide sequence ID" value="XM_044701618.1"/>
</dbReference>
<evidence type="ECO:0000256" key="4">
    <source>
        <dbReference type="ARBA" id="ARBA00023065"/>
    </source>
</evidence>
<dbReference type="Gene3D" id="1.25.10.10">
    <property type="entry name" value="Leucine-rich Repeat Variant"/>
    <property type="match status" value="1"/>
</dbReference>
<proteinExistence type="inferred from homology"/>
<dbReference type="Gene3D" id="1.25.40.150">
    <property type="entry name" value="V-type ATPase, subunit H, C-terminal domain"/>
    <property type="match status" value="1"/>
</dbReference>
<protein>
    <recommendedName>
        <fullName evidence="5">V-type proton ATPase subunit H</fullName>
    </recommendedName>
</protein>
<organism evidence="7 8">
    <name type="scientific">Naegleria fowleri</name>
    <name type="common">Brain eating amoeba</name>
    <dbReference type="NCBI Taxonomy" id="5763"/>
    <lineage>
        <taxon>Eukaryota</taxon>
        <taxon>Discoba</taxon>
        <taxon>Heterolobosea</taxon>
        <taxon>Tetramitia</taxon>
        <taxon>Eutetramitia</taxon>
        <taxon>Vahlkampfiidae</taxon>
        <taxon>Naegleria</taxon>
    </lineage>
</organism>
<evidence type="ECO:0000259" key="6">
    <source>
        <dbReference type="Pfam" id="PF11698"/>
    </source>
</evidence>
<comment type="similarity">
    <text evidence="1 5">Belongs to the V-ATPase H subunit family.</text>
</comment>
<comment type="caution">
    <text evidence="7">The sequence shown here is derived from an EMBL/GenBank/DDBJ whole genome shotgun (WGS) entry which is preliminary data.</text>
</comment>
<sequence length="482" mass="56192">MSRLMMGSDAASSMNEEFNADDLPEVNWESYQEAGILTPLERQRIESISTKRSDVKAVMDTVKQTGNVEYIQLFIKLLNGVHKNEALINILYLIDLLFENDKAFCVQFHDIDQNGTDNQNNPFTAFLSLFIRNDIFITEKAFNCLSKLFELDADKEVRSSLYNTPEDVEMYKQLQQLERQNQRGKAPEYGYRHQSQLENFIEGIASQLKNSGDDVRKARMCVRALMRLLKRNDCRAILNKVKGIPPLINLLRVHRTNVQILYEVSCCLWMLTFHENAVSFFQNEAMVPKLHDVLKSAQKEKVIRIILATFKNLLKYPKFVTSMVNVSVPKTLLNLQKRSFEDKDITEELKTLIETLDAHIDEISSFDEYRQEVLSGHLEWTPVHSSEKFWKENMDKMEQNNFYILRELIKLLEDESNADNLAIACHDIGEFVRYHNRGKRVITDLGAKARILQLMEHPNEEVKKHALQCCQKIMVKNWEFIR</sequence>
<dbReference type="Pfam" id="PF03224">
    <property type="entry name" value="V-ATPase_H_N"/>
    <property type="match status" value="1"/>
</dbReference>
<dbReference type="OrthoDB" id="10263554at2759"/>
<keyword evidence="4 5" id="KW-0406">Ion transport</keyword>
<evidence type="ECO:0000313" key="7">
    <source>
        <dbReference type="EMBL" id="KAF0982302.1"/>
    </source>
</evidence>
<dbReference type="VEuPathDB" id="AmoebaDB:FDP41_011232"/>
<dbReference type="PIRSF" id="PIRSF032184">
    <property type="entry name" value="ATPase_V1_H"/>
    <property type="match status" value="1"/>
</dbReference>
<evidence type="ECO:0000256" key="1">
    <source>
        <dbReference type="ARBA" id="ARBA00008613"/>
    </source>
</evidence>
<dbReference type="InterPro" id="IPR016024">
    <property type="entry name" value="ARM-type_fold"/>
</dbReference>
<dbReference type="InterPro" id="IPR038497">
    <property type="entry name" value="ATPase_V1-cplx_hsu_C_sf"/>
</dbReference>
<comment type="subunit">
    <text evidence="5">V-ATPase is a heteromultimeric enzyme made up of two complexes: the ATP-hydrolytic V1 complex and the proton translocation V0 complex.</text>
</comment>
<dbReference type="GeneID" id="68118447"/>
<reference evidence="7 8" key="1">
    <citation type="journal article" date="2019" name="Sci. Rep.">
        <title>Nanopore sequencing improves the draft genome of the human pathogenic amoeba Naegleria fowleri.</title>
        <authorList>
            <person name="Liechti N."/>
            <person name="Schurch N."/>
            <person name="Bruggmann R."/>
            <person name="Wittwer M."/>
        </authorList>
    </citation>
    <scope>NUCLEOTIDE SEQUENCE [LARGE SCALE GENOMIC DNA]</scope>
    <source>
        <strain evidence="7 8">ATCC 30894</strain>
    </source>
</reference>
<dbReference type="InterPro" id="IPR011989">
    <property type="entry name" value="ARM-like"/>
</dbReference>
<dbReference type="GO" id="GO:0046961">
    <property type="term" value="F:proton-transporting ATPase activity, rotational mechanism"/>
    <property type="evidence" value="ECO:0007669"/>
    <property type="project" value="UniProtKB-UniRule"/>
</dbReference>
<dbReference type="PANTHER" id="PTHR10698">
    <property type="entry name" value="V-TYPE PROTON ATPASE SUBUNIT H"/>
    <property type="match status" value="1"/>
</dbReference>
<dbReference type="PANTHER" id="PTHR10698:SF0">
    <property type="entry name" value="V-TYPE PROTON ATPASE SUBUNIT H"/>
    <property type="match status" value="1"/>
</dbReference>
<keyword evidence="3 5" id="KW-0375">Hydrogen ion transport</keyword>
<dbReference type="EMBL" id="VFQX01000009">
    <property type="protein sequence ID" value="KAF0982302.1"/>
    <property type="molecule type" value="Genomic_DNA"/>
</dbReference>
<keyword evidence="8" id="KW-1185">Reference proteome</keyword>
<dbReference type="VEuPathDB" id="AmoebaDB:NfTy_020570"/>
<dbReference type="InterPro" id="IPR011987">
    <property type="entry name" value="ATPase_V1-cplx_hsu_C"/>
</dbReference>
<dbReference type="SUPFAM" id="SSF48371">
    <property type="entry name" value="ARM repeat"/>
    <property type="match status" value="1"/>
</dbReference>
<gene>
    <name evidence="7" type="ORF">FDP41_011232</name>
</gene>
<evidence type="ECO:0000256" key="2">
    <source>
        <dbReference type="ARBA" id="ARBA00022448"/>
    </source>
</evidence>
<dbReference type="VEuPathDB" id="AmoebaDB:NF0085600"/>
<dbReference type="InterPro" id="IPR004908">
    <property type="entry name" value="ATPase_V1-cplx_hsu"/>
</dbReference>
<evidence type="ECO:0000256" key="3">
    <source>
        <dbReference type="ARBA" id="ARBA00022781"/>
    </source>
</evidence>
<dbReference type="Proteomes" id="UP000444721">
    <property type="component" value="Unassembled WGS sequence"/>
</dbReference>
<feature type="domain" description="ATPase V1 complex subunit H C-terminal" evidence="6">
    <location>
        <begin position="363"/>
        <end position="478"/>
    </location>
</feature>
<comment type="function">
    <text evidence="5">Subunit of the V1 complex of vacuolar(H+)-ATPase (V-ATPase), a multisubunit enzyme composed of a peripheral complex (V1) that hydrolyzes ATP and a membrane integral complex (V0) that translocates protons. V-ATPase is responsible for acidifying and maintaining the pH of intracellular compartments.</text>
</comment>
<dbReference type="GO" id="GO:0000221">
    <property type="term" value="C:vacuolar proton-transporting V-type ATPase, V1 domain"/>
    <property type="evidence" value="ECO:0007669"/>
    <property type="project" value="UniProtKB-UniRule"/>
</dbReference>
<keyword evidence="2 5" id="KW-0813">Transport</keyword>
<accession>A0A6A5C650</accession>
<evidence type="ECO:0000256" key="5">
    <source>
        <dbReference type="PIRNR" id="PIRNR032184"/>
    </source>
</evidence>
<name>A0A6A5C650_NAEFO</name>
<evidence type="ECO:0000313" key="8">
    <source>
        <dbReference type="Proteomes" id="UP000444721"/>
    </source>
</evidence>
<dbReference type="AlphaFoldDB" id="A0A6A5C650"/>
<dbReference type="Pfam" id="PF11698">
    <property type="entry name" value="V-ATPase_H_C"/>
    <property type="match status" value="1"/>
</dbReference>